<name>A0ABV0QGE1_9TELE</name>
<comment type="caution">
    <text evidence="2">The sequence shown here is derived from an EMBL/GenBank/DDBJ whole genome shotgun (WGS) entry which is preliminary data.</text>
</comment>
<evidence type="ECO:0000313" key="2">
    <source>
        <dbReference type="EMBL" id="MEQ2194633.1"/>
    </source>
</evidence>
<proteinExistence type="predicted"/>
<protein>
    <submittedName>
        <fullName evidence="2">Uncharacterized protein</fullName>
    </submittedName>
</protein>
<keyword evidence="3" id="KW-1185">Reference proteome</keyword>
<gene>
    <name evidence="2" type="ORF">XENOCAPTIV_000683</name>
</gene>
<feature type="region of interest" description="Disordered" evidence="1">
    <location>
        <begin position="75"/>
        <end position="102"/>
    </location>
</feature>
<accession>A0ABV0QGE1</accession>
<feature type="non-terminal residue" evidence="2">
    <location>
        <position position="1"/>
    </location>
</feature>
<organism evidence="2 3">
    <name type="scientific">Xenoophorus captivus</name>
    <dbReference type="NCBI Taxonomy" id="1517983"/>
    <lineage>
        <taxon>Eukaryota</taxon>
        <taxon>Metazoa</taxon>
        <taxon>Chordata</taxon>
        <taxon>Craniata</taxon>
        <taxon>Vertebrata</taxon>
        <taxon>Euteleostomi</taxon>
        <taxon>Actinopterygii</taxon>
        <taxon>Neopterygii</taxon>
        <taxon>Teleostei</taxon>
        <taxon>Neoteleostei</taxon>
        <taxon>Acanthomorphata</taxon>
        <taxon>Ovalentaria</taxon>
        <taxon>Atherinomorphae</taxon>
        <taxon>Cyprinodontiformes</taxon>
        <taxon>Goodeidae</taxon>
        <taxon>Xenoophorus</taxon>
    </lineage>
</organism>
<sequence>QRNISGSPGPKDHAVLCQAVALCYFLSAALWREGSPQTVSYAQFLYPTNALVRQKSISVLESCTAQTPQCRVRANGQKGSTAARPNSGTAQDPCEPMTKKLLTNPQNGKDDILVFLLATR</sequence>
<reference evidence="2 3" key="1">
    <citation type="submission" date="2021-06" db="EMBL/GenBank/DDBJ databases">
        <authorList>
            <person name="Palmer J.M."/>
        </authorList>
    </citation>
    <scope>NUCLEOTIDE SEQUENCE [LARGE SCALE GENOMIC DNA]</scope>
    <source>
        <strain evidence="2 3">XC_2019</strain>
        <tissue evidence="2">Muscle</tissue>
    </source>
</reference>
<evidence type="ECO:0000313" key="3">
    <source>
        <dbReference type="Proteomes" id="UP001434883"/>
    </source>
</evidence>
<dbReference type="EMBL" id="JAHRIN010009465">
    <property type="protein sequence ID" value="MEQ2194633.1"/>
    <property type="molecule type" value="Genomic_DNA"/>
</dbReference>
<dbReference type="Proteomes" id="UP001434883">
    <property type="component" value="Unassembled WGS sequence"/>
</dbReference>
<feature type="compositionally biased region" description="Polar residues" evidence="1">
    <location>
        <begin position="77"/>
        <end position="90"/>
    </location>
</feature>
<evidence type="ECO:0000256" key="1">
    <source>
        <dbReference type="SAM" id="MobiDB-lite"/>
    </source>
</evidence>